<dbReference type="Pfam" id="PF01471">
    <property type="entry name" value="PG_binding_1"/>
    <property type="match status" value="1"/>
</dbReference>
<proteinExistence type="inferred from homology"/>
<dbReference type="SUPFAM" id="SSF47090">
    <property type="entry name" value="PGBD-like"/>
    <property type="match status" value="1"/>
</dbReference>
<dbReference type="InterPro" id="IPR036365">
    <property type="entry name" value="PGBD-like_sf"/>
</dbReference>
<evidence type="ECO:0000313" key="7">
    <source>
        <dbReference type="EMBL" id="AFP84461.1"/>
    </source>
</evidence>
<evidence type="ECO:0000256" key="2">
    <source>
        <dbReference type="ARBA" id="ARBA00007553"/>
    </source>
</evidence>
<gene>
    <name evidence="7" type="ORF">A359_00560</name>
</gene>
<dbReference type="AlphaFoldDB" id="J3VR93"/>
<comment type="catalytic activity">
    <reaction evidence="1">
        <text>Hydrolyzes the link between N-acetylmuramoyl residues and L-amino acid residues in certain cell-wall glycopeptides.</text>
        <dbReference type="EC" id="3.5.1.28"/>
    </reaction>
</comment>
<dbReference type="Gene3D" id="1.10.101.10">
    <property type="entry name" value="PGBD-like superfamily/PGBD"/>
    <property type="match status" value="1"/>
</dbReference>
<dbReference type="Gene3D" id="3.40.80.10">
    <property type="entry name" value="Peptidoglycan recognition protein-like"/>
    <property type="match status" value="1"/>
</dbReference>
<evidence type="ECO:0000256" key="3">
    <source>
        <dbReference type="ARBA" id="ARBA00011901"/>
    </source>
</evidence>
<dbReference type="KEGG" id="sect:A359_00560"/>
<dbReference type="InterPro" id="IPR002477">
    <property type="entry name" value="Peptidoglycan-bd-like"/>
</dbReference>
<dbReference type="GO" id="GO:0009253">
    <property type="term" value="P:peptidoglycan catabolic process"/>
    <property type="evidence" value="ECO:0007669"/>
    <property type="project" value="InterPro"/>
</dbReference>
<dbReference type="SUPFAM" id="SSF55846">
    <property type="entry name" value="N-acetylmuramoyl-L-alanine amidase-like"/>
    <property type="match status" value="1"/>
</dbReference>
<dbReference type="FunFam" id="3.40.80.10:FF:000003">
    <property type="entry name" value="N-acetylmuramoyl-L-alanine amidase"/>
    <property type="match status" value="1"/>
</dbReference>
<keyword evidence="8" id="KW-1185">Reference proteome</keyword>
<dbReference type="PANTHER" id="PTHR30417:SF1">
    <property type="entry name" value="N-ACETYLMURAMOYL-L-ALANINE AMIDASE AMID"/>
    <property type="match status" value="1"/>
</dbReference>
<dbReference type="GO" id="GO:0009254">
    <property type="term" value="P:peptidoglycan turnover"/>
    <property type="evidence" value="ECO:0007669"/>
    <property type="project" value="TreeGrafter"/>
</dbReference>
<dbReference type="Proteomes" id="UP000003936">
    <property type="component" value="Chromosome"/>
</dbReference>
<dbReference type="EC" id="3.5.1.28" evidence="3"/>
<evidence type="ECO:0000256" key="1">
    <source>
        <dbReference type="ARBA" id="ARBA00001561"/>
    </source>
</evidence>
<keyword evidence="5" id="KW-0961">Cell wall biogenesis/degradation</keyword>
<comment type="similarity">
    <text evidence="2">Belongs to the N-acetylmuramoyl-L-alanine amidase 2 family.</text>
</comment>
<name>J3VR93_9ENTR</name>
<protein>
    <recommendedName>
        <fullName evidence="3">N-acetylmuramoyl-L-alanine amidase</fullName>
        <ecNumber evidence="3">3.5.1.28</ecNumber>
    </recommendedName>
</protein>
<accession>J3VR93</accession>
<dbReference type="InterPro" id="IPR002502">
    <property type="entry name" value="Amidase_domain"/>
</dbReference>
<dbReference type="GO" id="GO:0019867">
    <property type="term" value="C:outer membrane"/>
    <property type="evidence" value="ECO:0007669"/>
    <property type="project" value="TreeGrafter"/>
</dbReference>
<dbReference type="PANTHER" id="PTHR30417">
    <property type="entry name" value="N-ACETYLMURAMOYL-L-ALANINE AMIDASE AMID"/>
    <property type="match status" value="1"/>
</dbReference>
<evidence type="ECO:0000313" key="8">
    <source>
        <dbReference type="Proteomes" id="UP000003936"/>
    </source>
</evidence>
<feature type="domain" description="N-acetylmuramoyl-L-alanine amidase" evidence="6">
    <location>
        <begin position="53"/>
        <end position="199"/>
    </location>
</feature>
<dbReference type="CDD" id="cd06583">
    <property type="entry name" value="PGRP"/>
    <property type="match status" value="1"/>
</dbReference>
<dbReference type="InterPro" id="IPR036366">
    <property type="entry name" value="PGBDSf"/>
</dbReference>
<dbReference type="GO" id="GO:0008745">
    <property type="term" value="F:N-acetylmuramoyl-L-alanine amidase activity"/>
    <property type="evidence" value="ECO:0007669"/>
    <property type="project" value="UniProtKB-EC"/>
</dbReference>
<dbReference type="SMART" id="SM00644">
    <property type="entry name" value="Ami_2"/>
    <property type="match status" value="1"/>
</dbReference>
<dbReference type="PATRIC" id="fig|1199245.3.peg.66"/>
<evidence type="ECO:0000256" key="5">
    <source>
        <dbReference type="ARBA" id="ARBA00023316"/>
    </source>
</evidence>
<dbReference type="GO" id="GO:0071555">
    <property type="term" value="P:cell wall organization"/>
    <property type="evidence" value="ECO:0007669"/>
    <property type="project" value="UniProtKB-KW"/>
</dbReference>
<sequence precursor="true">MLLLECFLLTPYKIYMKKTILLFGMLGLTGCAGPRYAEQSATTLIDHGDYTVDTSYPSQSQNERVRFLIFHYTAVDDNESLRLLTQGSVSAHYLVPTNHTEIRGKPVILQLVPENKRAWHAGVSSWAGRNNINDTSIGIEIVNDGFHEGPTGKQWITYHKKQTALAAALARDIIARYHIKPQNVLAHSDIAPLRKSDPGPRFPWYELAKRGVGAWPDDATLKKHLQRKHRCSSGSVALIQQALGTYGYTIPQTGTLDQETLRVISAFQMHFRPSNCTGAADKETEAIAKALVEKYCHSTGLLNDIST</sequence>
<dbReference type="Pfam" id="PF01510">
    <property type="entry name" value="Amidase_2"/>
    <property type="match status" value="1"/>
</dbReference>
<reference evidence="7 8" key="1">
    <citation type="journal article" date="2012" name="Mol. Biol. Evol.">
        <title>Genome reduction and co-evolution between the primary and secondary bacterial symbionts of psyllids.</title>
        <authorList>
            <person name="Sloan D.B."/>
            <person name="Moran N.A."/>
        </authorList>
    </citation>
    <scope>NUCLEOTIDE SEQUENCE [LARGE SCALE GENOMIC DNA]</scope>
    <source>
        <strain evidence="7">Ceuc_S</strain>
    </source>
</reference>
<dbReference type="InterPro" id="IPR051206">
    <property type="entry name" value="NAMLAA_amidase_2"/>
</dbReference>
<organism evidence="7 8">
    <name type="scientific">secondary endosymbiont of Ctenarytaina eucalypti</name>
    <dbReference type="NCBI Taxonomy" id="1199245"/>
    <lineage>
        <taxon>Bacteria</taxon>
        <taxon>Pseudomonadati</taxon>
        <taxon>Pseudomonadota</taxon>
        <taxon>Gammaproteobacteria</taxon>
        <taxon>Enterobacterales</taxon>
        <taxon>Enterobacteriaceae</taxon>
        <taxon>aphid secondary symbionts</taxon>
    </lineage>
</organism>
<keyword evidence="4" id="KW-0378">Hydrolase</keyword>
<evidence type="ECO:0000259" key="6">
    <source>
        <dbReference type="SMART" id="SM00644"/>
    </source>
</evidence>
<dbReference type="EMBL" id="CP003546">
    <property type="protein sequence ID" value="AFP84461.1"/>
    <property type="molecule type" value="Genomic_DNA"/>
</dbReference>
<dbReference type="HOGENOM" id="CLU_049290_2_1_6"/>
<evidence type="ECO:0000256" key="4">
    <source>
        <dbReference type="ARBA" id="ARBA00022801"/>
    </source>
</evidence>
<dbReference type="InterPro" id="IPR036505">
    <property type="entry name" value="Amidase/PGRP_sf"/>
</dbReference>